<evidence type="ECO:0000313" key="2">
    <source>
        <dbReference type="Proteomes" id="UP001189429"/>
    </source>
</evidence>
<keyword evidence="2" id="KW-1185">Reference proteome</keyword>
<evidence type="ECO:0008006" key="3">
    <source>
        <dbReference type="Google" id="ProtNLM"/>
    </source>
</evidence>
<evidence type="ECO:0000313" key="1">
    <source>
        <dbReference type="EMBL" id="CAK0827531.1"/>
    </source>
</evidence>
<comment type="caution">
    <text evidence="1">The sequence shown here is derived from an EMBL/GenBank/DDBJ whole genome shotgun (WGS) entry which is preliminary data.</text>
</comment>
<name>A0ABN9S720_9DINO</name>
<feature type="non-terminal residue" evidence="1">
    <location>
        <position position="1"/>
    </location>
</feature>
<sequence length="164" mass="18495">AVESAAPTPNMDAAQVEATDGSSLVKLLQTQIANIQNESAIPRSEEEAHTVMQAKLADLYKTSLLTKVEGMRKKDPRYKALLKKDGDNDEDEDLDEVFGQLSAYDKKEKMHYDKMEAAGYKFTLDTTQGNEAAGRWNRAKEASKTIQEEYKQEKGWKAQKEYRA</sequence>
<proteinExistence type="predicted"/>
<dbReference type="EMBL" id="CAUYUJ010009727">
    <property type="protein sequence ID" value="CAK0827531.1"/>
    <property type="molecule type" value="Genomic_DNA"/>
</dbReference>
<feature type="non-terminal residue" evidence="1">
    <location>
        <position position="164"/>
    </location>
</feature>
<accession>A0ABN9S720</accession>
<protein>
    <recommendedName>
        <fullName evidence="3">Pre-mRNA-splicing factor SYF2</fullName>
    </recommendedName>
</protein>
<gene>
    <name evidence="1" type="ORF">PCOR1329_LOCUS27044</name>
</gene>
<organism evidence="1 2">
    <name type="scientific">Prorocentrum cordatum</name>
    <dbReference type="NCBI Taxonomy" id="2364126"/>
    <lineage>
        <taxon>Eukaryota</taxon>
        <taxon>Sar</taxon>
        <taxon>Alveolata</taxon>
        <taxon>Dinophyceae</taxon>
        <taxon>Prorocentrales</taxon>
        <taxon>Prorocentraceae</taxon>
        <taxon>Prorocentrum</taxon>
    </lineage>
</organism>
<reference evidence="1" key="1">
    <citation type="submission" date="2023-10" db="EMBL/GenBank/DDBJ databases">
        <authorList>
            <person name="Chen Y."/>
            <person name="Shah S."/>
            <person name="Dougan E. K."/>
            <person name="Thang M."/>
            <person name="Chan C."/>
        </authorList>
    </citation>
    <scope>NUCLEOTIDE SEQUENCE [LARGE SCALE GENOMIC DNA]</scope>
</reference>
<dbReference type="Proteomes" id="UP001189429">
    <property type="component" value="Unassembled WGS sequence"/>
</dbReference>